<dbReference type="OrthoDB" id="408631at2759"/>
<evidence type="ECO:0000256" key="1">
    <source>
        <dbReference type="ARBA" id="ARBA00093634"/>
    </source>
</evidence>
<dbReference type="OMA" id="DVLCWIS"/>
<dbReference type="PANTHER" id="PTHR31996">
    <property type="entry name" value="COILED-COIL DOMAIN-CONTAINING PROTEIN 115"/>
    <property type="match status" value="1"/>
</dbReference>
<dbReference type="GO" id="GO:0070072">
    <property type="term" value="P:vacuolar proton-transporting V-type ATPase complex assembly"/>
    <property type="evidence" value="ECO:0007669"/>
    <property type="project" value="InterPro"/>
</dbReference>
<dbReference type="FunCoup" id="A0A7R8Z4J5">
    <property type="interactions" value="13"/>
</dbReference>
<keyword evidence="3" id="KW-1185">Reference proteome</keyword>
<organism evidence="2 3">
    <name type="scientific">Hermetia illucens</name>
    <name type="common">Black soldier fly</name>
    <dbReference type="NCBI Taxonomy" id="343691"/>
    <lineage>
        <taxon>Eukaryota</taxon>
        <taxon>Metazoa</taxon>
        <taxon>Ecdysozoa</taxon>
        <taxon>Arthropoda</taxon>
        <taxon>Hexapoda</taxon>
        <taxon>Insecta</taxon>
        <taxon>Pterygota</taxon>
        <taxon>Neoptera</taxon>
        <taxon>Endopterygota</taxon>
        <taxon>Diptera</taxon>
        <taxon>Brachycera</taxon>
        <taxon>Stratiomyomorpha</taxon>
        <taxon>Stratiomyidae</taxon>
        <taxon>Hermetiinae</taxon>
        <taxon>Hermetia</taxon>
    </lineage>
</organism>
<name>A0A7R8Z4J5_HERIL</name>
<sequence length="157" mass="17587">MPKNAEVCRLLDILTLDMLDLIQQQVQCKVDIEKHKNEGDILLAKARYIQGVSSVSSSQLPTENSGDFQALTTIAHSADESTGAEKFQIEKHPVSKEAGYVNPVHWFGVLVPRCLQMARDMFDKTLQLVVESANIQNELRNCICGILSLKKVKYDIE</sequence>
<dbReference type="AlphaFoldDB" id="A0A7R8Z4J5"/>
<evidence type="ECO:0000313" key="2">
    <source>
        <dbReference type="EMBL" id="CAD7093047.1"/>
    </source>
</evidence>
<dbReference type="PANTHER" id="PTHR31996:SF2">
    <property type="entry name" value="COILED-COIL DOMAIN-CONTAINING PROTEIN 115"/>
    <property type="match status" value="1"/>
</dbReference>
<reference evidence="2 3" key="1">
    <citation type="submission" date="2020-11" db="EMBL/GenBank/DDBJ databases">
        <authorList>
            <person name="Wallbank WR R."/>
            <person name="Pardo Diaz C."/>
            <person name="Kozak K."/>
            <person name="Martin S."/>
            <person name="Jiggins C."/>
            <person name="Moest M."/>
            <person name="Warren A I."/>
            <person name="Generalovic N T."/>
            <person name="Byers J.R.P. K."/>
            <person name="Montejo-Kovacevich G."/>
            <person name="Yen C E."/>
        </authorList>
    </citation>
    <scope>NUCLEOTIDE SEQUENCE [LARGE SCALE GENOMIC DNA]</scope>
</reference>
<dbReference type="EMBL" id="LR899014">
    <property type="protein sequence ID" value="CAD7093047.1"/>
    <property type="molecule type" value="Genomic_DNA"/>
</dbReference>
<gene>
    <name evidence="2" type="ORF">HERILL_LOCUS15358</name>
</gene>
<dbReference type="InParanoid" id="A0A7R8Z4J5"/>
<protein>
    <recommendedName>
        <fullName evidence="1">Vacuolar ATPase assembly protein VMA22</fullName>
    </recommendedName>
</protein>
<dbReference type="Proteomes" id="UP000594454">
    <property type="component" value="Chromosome 6"/>
</dbReference>
<dbReference type="InterPro" id="IPR040357">
    <property type="entry name" value="Vma22/CCDC115"/>
</dbReference>
<dbReference type="GO" id="GO:0051082">
    <property type="term" value="F:unfolded protein binding"/>
    <property type="evidence" value="ECO:0007669"/>
    <property type="project" value="TreeGrafter"/>
</dbReference>
<accession>A0A7R8Z4J5</accession>
<dbReference type="Gene3D" id="1.10.287.3240">
    <property type="match status" value="1"/>
</dbReference>
<evidence type="ECO:0000313" key="3">
    <source>
        <dbReference type="Proteomes" id="UP000594454"/>
    </source>
</evidence>
<proteinExistence type="predicted"/>